<dbReference type="SUPFAM" id="SSF53850">
    <property type="entry name" value="Periplasmic binding protein-like II"/>
    <property type="match status" value="1"/>
</dbReference>
<dbReference type="Gene3D" id="3.40.190.290">
    <property type="match status" value="1"/>
</dbReference>
<name>A0ABX0WC02_9RHOB</name>
<sequence>MPKSSPTLWKTTLQRLSVIAPIRTPSYKVSDLSAQLAAVRAHMGLTILPCFIGDADRTLTRAQGCETEHYGKLWILTHGDTRISKRIRVFSNFIKQRIKLHSELLVGGALSERSVQLPLLVHSCTIMAHNPTLLVRKSTPI</sequence>
<evidence type="ECO:0000259" key="1">
    <source>
        <dbReference type="Pfam" id="PF03466"/>
    </source>
</evidence>
<keyword evidence="3" id="KW-1185">Reference proteome</keyword>
<comment type="caution">
    <text evidence="2">The sequence shown here is derived from an EMBL/GenBank/DDBJ whole genome shotgun (WGS) entry which is preliminary data.</text>
</comment>
<evidence type="ECO:0000313" key="3">
    <source>
        <dbReference type="Proteomes" id="UP001429564"/>
    </source>
</evidence>
<dbReference type="Pfam" id="PF03466">
    <property type="entry name" value="LysR_substrate"/>
    <property type="match status" value="1"/>
</dbReference>
<dbReference type="EMBL" id="QHLQ01000032">
    <property type="protein sequence ID" value="NIZ63233.1"/>
    <property type="molecule type" value="Genomic_DNA"/>
</dbReference>
<accession>A0ABX0WC02</accession>
<proteinExistence type="predicted"/>
<protein>
    <recommendedName>
        <fullName evidence="1">LysR substrate-binding domain-containing protein</fullName>
    </recommendedName>
</protein>
<dbReference type="Proteomes" id="UP001429564">
    <property type="component" value="Unassembled WGS sequence"/>
</dbReference>
<reference evidence="2 3" key="1">
    <citation type="submission" date="2018-05" db="EMBL/GenBank/DDBJ databases">
        <authorList>
            <person name="Zhang Y.-J."/>
        </authorList>
    </citation>
    <scope>NUCLEOTIDE SEQUENCE [LARGE SCALE GENOMIC DNA]</scope>
    <source>
        <strain evidence="2 3">CY04</strain>
    </source>
</reference>
<feature type="domain" description="LysR substrate-binding" evidence="1">
    <location>
        <begin position="21"/>
        <end position="97"/>
    </location>
</feature>
<organism evidence="2 3">
    <name type="scientific">Parasedimentitalea denitrificans</name>
    <dbReference type="NCBI Taxonomy" id="2211118"/>
    <lineage>
        <taxon>Bacteria</taxon>
        <taxon>Pseudomonadati</taxon>
        <taxon>Pseudomonadota</taxon>
        <taxon>Alphaproteobacteria</taxon>
        <taxon>Rhodobacterales</taxon>
        <taxon>Paracoccaceae</taxon>
        <taxon>Parasedimentitalea</taxon>
    </lineage>
</organism>
<gene>
    <name evidence="2" type="ORF">DL239_19900</name>
</gene>
<dbReference type="InterPro" id="IPR005119">
    <property type="entry name" value="LysR_subst-bd"/>
</dbReference>
<evidence type="ECO:0000313" key="2">
    <source>
        <dbReference type="EMBL" id="NIZ63233.1"/>
    </source>
</evidence>